<comment type="caution">
    <text evidence="1">The sequence shown here is derived from an EMBL/GenBank/DDBJ whole genome shotgun (WGS) entry which is preliminary data.</text>
</comment>
<proteinExistence type="predicted"/>
<protein>
    <submittedName>
        <fullName evidence="1">Uncharacterized protein</fullName>
    </submittedName>
</protein>
<evidence type="ECO:0000313" key="1">
    <source>
        <dbReference type="EMBL" id="GIJ70955.1"/>
    </source>
</evidence>
<accession>A0A8J4A0P1</accession>
<sequence>MMVLADFSALIKIVLCCLVAGFFLGFCAAESSPPREIPAPSTSVSAR</sequence>
<reference evidence="1" key="1">
    <citation type="submission" date="2021-01" db="EMBL/GenBank/DDBJ databases">
        <title>Whole genome shotgun sequence of Virgisporangium ochraceum NBRC 16418.</title>
        <authorList>
            <person name="Komaki H."/>
            <person name="Tamura T."/>
        </authorList>
    </citation>
    <scope>NUCLEOTIDE SEQUENCE</scope>
    <source>
        <strain evidence="1">NBRC 16418</strain>
    </source>
</reference>
<keyword evidence="2" id="KW-1185">Reference proteome</keyword>
<dbReference type="EMBL" id="BOPH01000083">
    <property type="protein sequence ID" value="GIJ70955.1"/>
    <property type="molecule type" value="Genomic_DNA"/>
</dbReference>
<organism evidence="1 2">
    <name type="scientific">Virgisporangium ochraceum</name>
    <dbReference type="NCBI Taxonomy" id="65505"/>
    <lineage>
        <taxon>Bacteria</taxon>
        <taxon>Bacillati</taxon>
        <taxon>Actinomycetota</taxon>
        <taxon>Actinomycetes</taxon>
        <taxon>Micromonosporales</taxon>
        <taxon>Micromonosporaceae</taxon>
        <taxon>Virgisporangium</taxon>
    </lineage>
</organism>
<evidence type="ECO:0000313" key="2">
    <source>
        <dbReference type="Proteomes" id="UP000635606"/>
    </source>
</evidence>
<dbReference type="Proteomes" id="UP000635606">
    <property type="component" value="Unassembled WGS sequence"/>
</dbReference>
<dbReference type="RefSeq" id="WP_203930842.1">
    <property type="nucleotide sequence ID" value="NZ_BOPH01000083.1"/>
</dbReference>
<name>A0A8J4A0P1_9ACTN</name>
<dbReference type="AlphaFoldDB" id="A0A8J4A0P1"/>
<gene>
    <name evidence="1" type="ORF">Voc01_058720</name>
</gene>